<keyword evidence="2" id="KW-0229">DNA integration</keyword>
<reference evidence="6" key="1">
    <citation type="submission" date="2017-06" db="EMBL/GenBank/DDBJ databases">
        <title>Whole genome sequence of Laribacter hongkongensis LHGZ1.</title>
        <authorList>
            <person name="Chen D."/>
            <person name="Wu H."/>
            <person name="Chen J."/>
        </authorList>
    </citation>
    <scope>NUCLEOTIDE SEQUENCE [LARGE SCALE GENOMIC DNA]</scope>
    <source>
        <strain evidence="6">LHGZ1</strain>
    </source>
</reference>
<dbReference type="PANTHER" id="PTHR30629:SF2">
    <property type="entry name" value="PROPHAGE INTEGRASE INTS-RELATED"/>
    <property type="match status" value="1"/>
</dbReference>
<dbReference type="Proteomes" id="UP000197424">
    <property type="component" value="Chromosome"/>
</dbReference>
<sequence>MAYPARKDKDAHRAYCPPLPPVHRQSIAILRELQSLTGHHLYVFPNTRRPHEAITSTTINRVIEYMGYKGIVSGHGFRSTASTILHELGYPEKVIELQLAHMERNKVKAAYNHAQHMKERRKMMQDWADYLDSLRTRQ</sequence>
<dbReference type="EMBL" id="CP022115">
    <property type="protein sequence ID" value="ASJ24779.1"/>
    <property type="molecule type" value="Genomic_DNA"/>
</dbReference>
<organism evidence="5 6">
    <name type="scientific">Laribacter hongkongensis</name>
    <dbReference type="NCBI Taxonomy" id="168471"/>
    <lineage>
        <taxon>Bacteria</taxon>
        <taxon>Pseudomonadati</taxon>
        <taxon>Pseudomonadota</taxon>
        <taxon>Betaproteobacteria</taxon>
        <taxon>Neisseriales</taxon>
        <taxon>Aquaspirillaceae</taxon>
        <taxon>Laribacter</taxon>
    </lineage>
</organism>
<dbReference type="InterPro" id="IPR011010">
    <property type="entry name" value="DNA_brk_join_enz"/>
</dbReference>
<accession>A0A248LJU0</accession>
<evidence type="ECO:0000256" key="3">
    <source>
        <dbReference type="ARBA" id="ARBA00023172"/>
    </source>
</evidence>
<evidence type="ECO:0000259" key="4">
    <source>
        <dbReference type="Pfam" id="PF00589"/>
    </source>
</evidence>
<dbReference type="GO" id="GO:0015074">
    <property type="term" value="P:DNA integration"/>
    <property type="evidence" value="ECO:0007669"/>
    <property type="project" value="UniProtKB-KW"/>
</dbReference>
<evidence type="ECO:0000313" key="5">
    <source>
        <dbReference type="EMBL" id="ASJ24779.1"/>
    </source>
</evidence>
<feature type="domain" description="Tyr recombinase" evidence="4">
    <location>
        <begin position="35"/>
        <end position="115"/>
    </location>
</feature>
<comment type="similarity">
    <text evidence="1">Belongs to the 'phage' integrase family.</text>
</comment>
<dbReference type="GO" id="GO:0006310">
    <property type="term" value="P:DNA recombination"/>
    <property type="evidence" value="ECO:0007669"/>
    <property type="project" value="UniProtKB-KW"/>
</dbReference>
<name>A0A248LJU0_9NEIS</name>
<dbReference type="GO" id="GO:0003677">
    <property type="term" value="F:DNA binding"/>
    <property type="evidence" value="ECO:0007669"/>
    <property type="project" value="InterPro"/>
</dbReference>
<dbReference type="AlphaFoldDB" id="A0A248LJU0"/>
<dbReference type="RefSeq" id="WP_269472225.1">
    <property type="nucleotide sequence ID" value="NZ_CP022115.1"/>
</dbReference>
<keyword evidence="3" id="KW-0233">DNA recombination</keyword>
<gene>
    <name evidence="5" type="ORF">LHGZ1_1948</name>
</gene>
<evidence type="ECO:0000256" key="1">
    <source>
        <dbReference type="ARBA" id="ARBA00008857"/>
    </source>
</evidence>
<dbReference type="Gene3D" id="1.10.443.10">
    <property type="entry name" value="Intergrase catalytic core"/>
    <property type="match status" value="1"/>
</dbReference>
<dbReference type="InterPro" id="IPR050808">
    <property type="entry name" value="Phage_Integrase"/>
</dbReference>
<dbReference type="InterPro" id="IPR002104">
    <property type="entry name" value="Integrase_catalytic"/>
</dbReference>
<dbReference type="PANTHER" id="PTHR30629">
    <property type="entry name" value="PROPHAGE INTEGRASE"/>
    <property type="match status" value="1"/>
</dbReference>
<dbReference type="SUPFAM" id="SSF56349">
    <property type="entry name" value="DNA breaking-rejoining enzymes"/>
    <property type="match status" value="1"/>
</dbReference>
<evidence type="ECO:0000256" key="2">
    <source>
        <dbReference type="ARBA" id="ARBA00022908"/>
    </source>
</evidence>
<evidence type="ECO:0000313" key="6">
    <source>
        <dbReference type="Proteomes" id="UP000197424"/>
    </source>
</evidence>
<dbReference type="Pfam" id="PF00589">
    <property type="entry name" value="Phage_integrase"/>
    <property type="match status" value="1"/>
</dbReference>
<dbReference type="InterPro" id="IPR013762">
    <property type="entry name" value="Integrase-like_cat_sf"/>
</dbReference>
<proteinExistence type="inferred from homology"/>
<protein>
    <submittedName>
        <fullName evidence="5">Integrase</fullName>
    </submittedName>
</protein>